<dbReference type="Proteomes" id="UP000231863">
    <property type="component" value="Chromosome"/>
</dbReference>
<feature type="transmembrane region" description="Helical" evidence="1">
    <location>
        <begin position="12"/>
        <end position="31"/>
    </location>
</feature>
<dbReference type="InterPro" id="IPR006485">
    <property type="entry name" value="Phage-like_holin"/>
</dbReference>
<evidence type="ECO:0000313" key="2">
    <source>
        <dbReference type="EMBL" id="AUA18814.1"/>
    </source>
</evidence>
<dbReference type="AlphaFoldDB" id="A0A0M9FG18"/>
<keyword evidence="1" id="KW-1133">Transmembrane helix</keyword>
<evidence type="ECO:0000313" key="3">
    <source>
        <dbReference type="Proteomes" id="UP000231863"/>
    </source>
</evidence>
<keyword evidence="1" id="KW-0472">Membrane</keyword>
<accession>A0A0M9FG18</accession>
<keyword evidence="1" id="KW-0812">Transmembrane</keyword>
<dbReference type="Pfam" id="PF04531">
    <property type="entry name" value="Phage_holin_1"/>
    <property type="match status" value="1"/>
</dbReference>
<reference evidence="2 3" key="1">
    <citation type="submission" date="2017-11" db="EMBL/GenBank/DDBJ databases">
        <title>Genome analysis of Streptococcus suis serotype chz stain ah681.</title>
        <authorList>
            <person name="Pan Z."/>
            <person name="Zhang Y."/>
            <person name="Ma J."/>
            <person name="Lu P."/>
            <person name="Zhu Y."/>
            <person name="Zhong X."/>
            <person name="Dong W."/>
            <person name="Lu C."/>
            <person name="Yao H."/>
        </authorList>
    </citation>
    <scope>NUCLEOTIDE SEQUENCE [LARGE SCALE GENOMIC DNA]</scope>
    <source>
        <strain evidence="2 3">AH681</strain>
    </source>
</reference>
<proteinExistence type="predicted"/>
<gene>
    <name evidence="2" type="ORF">CWI26_04560</name>
</gene>
<dbReference type="RefSeq" id="WP_024376366.1">
    <property type="nucleotide sequence ID" value="NZ_CP025043.1"/>
</dbReference>
<evidence type="ECO:0000256" key="1">
    <source>
        <dbReference type="SAM" id="Phobius"/>
    </source>
</evidence>
<organism evidence="2 3">
    <name type="scientific">Streptococcus suis</name>
    <dbReference type="NCBI Taxonomy" id="1307"/>
    <lineage>
        <taxon>Bacteria</taxon>
        <taxon>Bacillati</taxon>
        <taxon>Bacillota</taxon>
        <taxon>Bacilli</taxon>
        <taxon>Lactobacillales</taxon>
        <taxon>Streptococcaceae</taxon>
        <taxon>Streptococcus</taxon>
    </lineage>
</organism>
<dbReference type="eggNOG" id="ENOG5030C3Y">
    <property type="taxonomic scope" value="Bacteria"/>
</dbReference>
<sequence>MKLKERLKLHMFWIGLVSLILMLIDNIASSYFGYNISQELNKIEQTICIILSILLFLGILSNKKDSYGQETLDSISHKKETSDRNTTGEQ</sequence>
<protein>
    <submittedName>
        <fullName evidence="2">Holin</fullName>
    </submittedName>
</protein>
<feature type="transmembrane region" description="Helical" evidence="1">
    <location>
        <begin position="43"/>
        <end position="60"/>
    </location>
</feature>
<dbReference type="EMBL" id="CP025043">
    <property type="protein sequence ID" value="AUA18814.1"/>
    <property type="molecule type" value="Genomic_DNA"/>
</dbReference>
<name>A0A0M9FG18_STRSU</name>